<evidence type="ECO:0000256" key="2">
    <source>
        <dbReference type="ARBA" id="ARBA00023136"/>
    </source>
</evidence>
<keyword evidence="7" id="KW-1185">Reference proteome</keyword>
<evidence type="ECO:0000313" key="7">
    <source>
        <dbReference type="Proteomes" id="UP000653477"/>
    </source>
</evidence>
<dbReference type="PANTHER" id="PTHR40980:SF4">
    <property type="entry name" value="TONB-DEPENDENT RECEPTOR-LIKE BETA-BARREL DOMAIN-CONTAINING PROTEIN"/>
    <property type="match status" value="1"/>
</dbReference>
<keyword evidence="4" id="KW-0732">Signal</keyword>
<keyword evidence="3" id="KW-0998">Cell outer membrane</keyword>
<reference evidence="7" key="1">
    <citation type="journal article" date="2019" name="Int. J. Syst. Evol. Microbiol.">
        <title>The Global Catalogue of Microorganisms (GCM) 10K type strain sequencing project: providing services to taxonomists for standard genome sequencing and annotation.</title>
        <authorList>
            <consortium name="The Broad Institute Genomics Platform"/>
            <consortium name="The Broad Institute Genome Sequencing Center for Infectious Disease"/>
            <person name="Wu L."/>
            <person name="Ma J."/>
        </authorList>
    </citation>
    <scope>NUCLEOTIDE SEQUENCE [LARGE SCALE GENOMIC DNA]</scope>
    <source>
        <strain evidence="7">JCM 30531</strain>
    </source>
</reference>
<comment type="subcellular location">
    <subcellularLocation>
        <location evidence="1">Cell outer membrane</location>
    </subcellularLocation>
</comment>
<dbReference type="Pfam" id="PF13620">
    <property type="entry name" value="CarboxypepD_reg"/>
    <property type="match status" value="1"/>
</dbReference>
<dbReference type="PANTHER" id="PTHR40980">
    <property type="entry name" value="PLUG DOMAIN-CONTAINING PROTEIN"/>
    <property type="match status" value="1"/>
</dbReference>
<comment type="caution">
    <text evidence="6">The sequence shown here is derived from an EMBL/GenBank/DDBJ whole genome shotgun (WGS) entry which is preliminary data.</text>
</comment>
<organism evidence="6 7">
    <name type="scientific">Porphyromonas pasteri</name>
    <dbReference type="NCBI Taxonomy" id="1583331"/>
    <lineage>
        <taxon>Bacteria</taxon>
        <taxon>Pseudomonadati</taxon>
        <taxon>Bacteroidota</taxon>
        <taxon>Bacteroidia</taxon>
        <taxon>Bacteroidales</taxon>
        <taxon>Porphyromonadaceae</taxon>
        <taxon>Porphyromonas</taxon>
    </lineage>
</organism>
<evidence type="ECO:0000256" key="1">
    <source>
        <dbReference type="ARBA" id="ARBA00004442"/>
    </source>
</evidence>
<dbReference type="EMBL" id="BMPU01000001">
    <property type="protein sequence ID" value="GGM49671.1"/>
    <property type="molecule type" value="Genomic_DNA"/>
</dbReference>
<dbReference type="InterPro" id="IPR036942">
    <property type="entry name" value="Beta-barrel_TonB_sf"/>
</dbReference>
<dbReference type="InterPro" id="IPR037066">
    <property type="entry name" value="Plug_dom_sf"/>
</dbReference>
<dbReference type="SUPFAM" id="SSF56935">
    <property type="entry name" value="Porins"/>
    <property type="match status" value="1"/>
</dbReference>
<name>A0ABQ2H6T5_9PORP</name>
<sequence>MKHIHLLLVAFALSSGSLLAQTTVAVQGTLKKTTDRTPVDFANVLLRHPADSSLVVGTTSDEHGAFRLEAPEGTFLLEVRALGYRPYHQTLTIAGALDLGELLLTEETKQLSAVQVTGRRPIMLRKADRLVFDATQIAPAAASALDVLRQTPGVNVTNSGISLIGKGGVIVLVNDKRVRLSGTALLSLLRSYPQSDLQEIQILTTPPAKYEAEGDAGVLNLVLKKAKNDFFGGSVTPGFGIKKLRPRYDLSTSFNYNQGKVTASLDLGAGTGLFDGDPRTYRTYPQQKTYYVSDTYYTGRDKYFNVRGALDYAFTPELTLGFSASYTPQQDSAHRENDSRDYSITSDGSYQLLRSLPGLAVNINHGRYISANAHMEKTFKGVPKRRLSWDVDYVGYRNREDRSFTSSGLTPQGTPIAGSDFRFNALTDQHIDSYIASLDYVEPLGKGTLGFGAKGSWTRISNSSDYDAASTMGEHHDKIRFDEQVYALYADFKHPLSETWSLRTGLRMEYTHTAGENNGRRLENLRSYINLFPTLFLGYNPNDRHAFSLSSTIRLNRPDFSLLSPFANYENQYTIMRGKEDLRAAKRARLALGYTFLGALNFQLNGGYLWDGITQVIRLDPATNRGSYTYENAEKTWLVGLENSYFFNKVSFFQTYISQRLWYNETKLDAHVSSLYGGSGLNYSFSMNNTFFFNRSKTLQGTCSIYYASPRYDDGGLRHSHSFTANAGLSYTLLDGKLRIAADAYNLIWTEPYININTPAYQMRVKNESNNTFCTLSMTYSFGASIEGKDERQSAKDLRSRM</sequence>
<evidence type="ECO:0000256" key="3">
    <source>
        <dbReference type="ARBA" id="ARBA00023237"/>
    </source>
</evidence>
<dbReference type="Gene3D" id="2.40.170.20">
    <property type="entry name" value="TonB-dependent receptor, beta-barrel domain"/>
    <property type="match status" value="1"/>
</dbReference>
<evidence type="ECO:0000259" key="5">
    <source>
        <dbReference type="Pfam" id="PF14905"/>
    </source>
</evidence>
<dbReference type="Gene3D" id="2.60.40.1120">
    <property type="entry name" value="Carboxypeptidase-like, regulatory domain"/>
    <property type="match status" value="1"/>
</dbReference>
<dbReference type="InterPro" id="IPR008969">
    <property type="entry name" value="CarboxyPept-like_regulatory"/>
</dbReference>
<evidence type="ECO:0000313" key="6">
    <source>
        <dbReference type="EMBL" id="GGM49671.1"/>
    </source>
</evidence>
<dbReference type="Pfam" id="PF14905">
    <property type="entry name" value="OMP_b-brl_3"/>
    <property type="match status" value="1"/>
</dbReference>
<proteinExistence type="predicted"/>
<gene>
    <name evidence="6" type="ORF">GCM10007088_05390</name>
</gene>
<dbReference type="Proteomes" id="UP000653477">
    <property type="component" value="Unassembled WGS sequence"/>
</dbReference>
<feature type="chain" id="PRO_5046102914" evidence="4">
    <location>
        <begin position="21"/>
        <end position="802"/>
    </location>
</feature>
<feature type="domain" description="Outer membrane protein beta-barrel" evidence="5">
    <location>
        <begin position="383"/>
        <end position="780"/>
    </location>
</feature>
<keyword evidence="2" id="KW-0472">Membrane</keyword>
<feature type="signal peptide" evidence="4">
    <location>
        <begin position="1"/>
        <end position="20"/>
    </location>
</feature>
<evidence type="ECO:0000256" key="4">
    <source>
        <dbReference type="SAM" id="SignalP"/>
    </source>
</evidence>
<protein>
    <submittedName>
        <fullName evidence="6">TonB-dependent receptor</fullName>
    </submittedName>
</protein>
<dbReference type="InterPro" id="IPR041700">
    <property type="entry name" value="OMP_b-brl_3"/>
</dbReference>
<dbReference type="Gene3D" id="2.170.130.10">
    <property type="entry name" value="TonB-dependent receptor, plug domain"/>
    <property type="match status" value="1"/>
</dbReference>
<dbReference type="SUPFAM" id="SSF49464">
    <property type="entry name" value="Carboxypeptidase regulatory domain-like"/>
    <property type="match status" value="1"/>
</dbReference>
<accession>A0ABQ2H6T5</accession>
<keyword evidence="6" id="KW-0675">Receptor</keyword>
<dbReference type="RefSeq" id="WP_229770776.1">
    <property type="nucleotide sequence ID" value="NZ_BMPU01000001.1"/>
</dbReference>